<dbReference type="Gene3D" id="1.10.150.130">
    <property type="match status" value="1"/>
</dbReference>
<feature type="region of interest" description="Disordered" evidence="6">
    <location>
        <begin position="1"/>
        <end position="26"/>
    </location>
</feature>
<dbReference type="InterPro" id="IPR010998">
    <property type="entry name" value="Integrase_recombinase_N"/>
</dbReference>
<dbReference type="AlphaFoldDB" id="A0A5C6DJD6"/>
<dbReference type="PANTHER" id="PTHR30349:SF64">
    <property type="entry name" value="PROPHAGE INTEGRASE INTD-RELATED"/>
    <property type="match status" value="1"/>
</dbReference>
<dbReference type="CDD" id="cd00397">
    <property type="entry name" value="DNA_BRE_C"/>
    <property type="match status" value="1"/>
</dbReference>
<evidence type="ECO:0000313" key="8">
    <source>
        <dbReference type="EMBL" id="TWU36017.1"/>
    </source>
</evidence>
<keyword evidence="2" id="KW-0229">DNA integration</keyword>
<feature type="compositionally biased region" description="Basic residues" evidence="6">
    <location>
        <begin position="11"/>
        <end position="20"/>
    </location>
</feature>
<organism evidence="8 9">
    <name type="scientific">Novipirellula artificiosorum</name>
    <dbReference type="NCBI Taxonomy" id="2528016"/>
    <lineage>
        <taxon>Bacteria</taxon>
        <taxon>Pseudomonadati</taxon>
        <taxon>Planctomycetota</taxon>
        <taxon>Planctomycetia</taxon>
        <taxon>Pirellulales</taxon>
        <taxon>Pirellulaceae</taxon>
        <taxon>Novipirellula</taxon>
    </lineage>
</organism>
<dbReference type="Gene3D" id="1.10.443.10">
    <property type="entry name" value="Intergrase catalytic core"/>
    <property type="match status" value="1"/>
</dbReference>
<proteinExistence type="inferred from homology"/>
<dbReference type="Proteomes" id="UP000319143">
    <property type="component" value="Unassembled WGS sequence"/>
</dbReference>
<evidence type="ECO:0000256" key="2">
    <source>
        <dbReference type="ARBA" id="ARBA00022908"/>
    </source>
</evidence>
<name>A0A5C6DJD6_9BACT</name>
<keyword evidence="3 5" id="KW-0238">DNA-binding</keyword>
<dbReference type="InterPro" id="IPR050090">
    <property type="entry name" value="Tyrosine_recombinase_XerCD"/>
</dbReference>
<keyword evidence="4" id="KW-0233">DNA recombination</keyword>
<dbReference type="PROSITE" id="PS51900">
    <property type="entry name" value="CB"/>
    <property type="match status" value="1"/>
</dbReference>
<sequence length="394" mass="44814">MTKASVASTRPKAKANKPAKPRKDFPLFPHASGQWAKKVLGQMHYFGVWADPVAAEKEWERQKLALLEGRDPDEAIYGETVGWLCNAFVESKALQKERSELSERSFKDYRRVAKEIATHFGKGRRLDSIRPSDFERYRNSFPDTWGPTTINSQLRLVRVLFKYANDIEVTKRPIRYSIGLKAVPKSTVRKHQATQDAKEYTADEVWRLYHESPQPMRAFILLGLNAAYGTMDIARLRIDDIDFKNHWLGVMRGKTGIARGCWLWPETLTALREAIDAKPYTTRPSLEPLAFITTHRRPWAEDGSTSHPLTMAFNKLKKAAEIDKPGVGHYALRHTFATVASGARDQQAVDYVMGHIDNTMAGNYREGIDPKRVKAVCQFVRRWFLAGKPKGGAK</sequence>
<dbReference type="InterPro" id="IPR011010">
    <property type="entry name" value="DNA_brk_join_enz"/>
</dbReference>
<dbReference type="PANTHER" id="PTHR30349">
    <property type="entry name" value="PHAGE INTEGRASE-RELATED"/>
    <property type="match status" value="1"/>
</dbReference>
<reference evidence="8 9" key="1">
    <citation type="submission" date="2019-02" db="EMBL/GenBank/DDBJ databases">
        <title>Deep-cultivation of Planctomycetes and their phenomic and genomic characterization uncovers novel biology.</title>
        <authorList>
            <person name="Wiegand S."/>
            <person name="Jogler M."/>
            <person name="Boedeker C."/>
            <person name="Pinto D."/>
            <person name="Vollmers J."/>
            <person name="Rivas-Marin E."/>
            <person name="Kohn T."/>
            <person name="Peeters S.H."/>
            <person name="Heuer A."/>
            <person name="Rast P."/>
            <person name="Oberbeckmann S."/>
            <person name="Bunk B."/>
            <person name="Jeske O."/>
            <person name="Meyerdierks A."/>
            <person name="Storesund J.E."/>
            <person name="Kallscheuer N."/>
            <person name="Luecker S."/>
            <person name="Lage O.M."/>
            <person name="Pohl T."/>
            <person name="Merkel B.J."/>
            <person name="Hornburger P."/>
            <person name="Mueller R.-W."/>
            <person name="Bruemmer F."/>
            <person name="Labrenz M."/>
            <person name="Spormann A.M."/>
            <person name="Op Den Camp H."/>
            <person name="Overmann J."/>
            <person name="Amann R."/>
            <person name="Jetten M.S.M."/>
            <person name="Mascher T."/>
            <person name="Medema M.H."/>
            <person name="Devos D.P."/>
            <person name="Kaster A.-K."/>
            <person name="Ovreas L."/>
            <person name="Rohde M."/>
            <person name="Galperin M.Y."/>
            <person name="Jogler C."/>
        </authorList>
    </citation>
    <scope>NUCLEOTIDE SEQUENCE [LARGE SCALE GENOMIC DNA]</scope>
    <source>
        <strain evidence="8 9">Poly41</strain>
    </source>
</reference>
<accession>A0A5C6DJD6</accession>
<feature type="domain" description="Core-binding (CB)" evidence="7">
    <location>
        <begin position="79"/>
        <end position="165"/>
    </location>
</feature>
<dbReference type="GO" id="GO:0003677">
    <property type="term" value="F:DNA binding"/>
    <property type="evidence" value="ECO:0007669"/>
    <property type="project" value="UniProtKB-UniRule"/>
</dbReference>
<evidence type="ECO:0000259" key="7">
    <source>
        <dbReference type="PROSITE" id="PS51900"/>
    </source>
</evidence>
<keyword evidence="9" id="KW-1185">Reference proteome</keyword>
<dbReference type="RefSeq" id="WP_146528070.1">
    <property type="nucleotide sequence ID" value="NZ_SJPV01000006.1"/>
</dbReference>
<comment type="similarity">
    <text evidence="1">Belongs to the 'phage' integrase family.</text>
</comment>
<evidence type="ECO:0000256" key="4">
    <source>
        <dbReference type="ARBA" id="ARBA00023172"/>
    </source>
</evidence>
<dbReference type="InterPro" id="IPR002104">
    <property type="entry name" value="Integrase_catalytic"/>
</dbReference>
<evidence type="ECO:0000256" key="6">
    <source>
        <dbReference type="SAM" id="MobiDB-lite"/>
    </source>
</evidence>
<gene>
    <name evidence="8" type="ORF">Poly41_37700</name>
</gene>
<dbReference type="EMBL" id="SJPV01000006">
    <property type="protein sequence ID" value="TWU36017.1"/>
    <property type="molecule type" value="Genomic_DNA"/>
</dbReference>
<evidence type="ECO:0000313" key="9">
    <source>
        <dbReference type="Proteomes" id="UP000319143"/>
    </source>
</evidence>
<protein>
    <submittedName>
        <fullName evidence="8">Transposase</fullName>
    </submittedName>
</protein>
<dbReference type="SUPFAM" id="SSF56349">
    <property type="entry name" value="DNA breaking-rejoining enzymes"/>
    <property type="match status" value="1"/>
</dbReference>
<evidence type="ECO:0000256" key="1">
    <source>
        <dbReference type="ARBA" id="ARBA00008857"/>
    </source>
</evidence>
<dbReference type="OrthoDB" id="246806at2"/>
<evidence type="ECO:0000256" key="3">
    <source>
        <dbReference type="ARBA" id="ARBA00023125"/>
    </source>
</evidence>
<dbReference type="GO" id="GO:0015074">
    <property type="term" value="P:DNA integration"/>
    <property type="evidence" value="ECO:0007669"/>
    <property type="project" value="UniProtKB-KW"/>
</dbReference>
<dbReference type="InterPro" id="IPR013762">
    <property type="entry name" value="Integrase-like_cat_sf"/>
</dbReference>
<dbReference type="GO" id="GO:0006310">
    <property type="term" value="P:DNA recombination"/>
    <property type="evidence" value="ECO:0007669"/>
    <property type="project" value="UniProtKB-KW"/>
</dbReference>
<dbReference type="Pfam" id="PF00589">
    <property type="entry name" value="Phage_integrase"/>
    <property type="match status" value="1"/>
</dbReference>
<evidence type="ECO:0000256" key="5">
    <source>
        <dbReference type="PROSITE-ProRule" id="PRU01248"/>
    </source>
</evidence>
<dbReference type="InterPro" id="IPR044068">
    <property type="entry name" value="CB"/>
</dbReference>
<comment type="caution">
    <text evidence="8">The sequence shown here is derived from an EMBL/GenBank/DDBJ whole genome shotgun (WGS) entry which is preliminary data.</text>
</comment>